<evidence type="ECO:0000259" key="1">
    <source>
        <dbReference type="Pfam" id="PF07819"/>
    </source>
</evidence>
<dbReference type="RefSeq" id="WP_258667640.1">
    <property type="nucleotide sequence ID" value="NZ_CP062152.1"/>
</dbReference>
<dbReference type="PANTHER" id="PTHR37946:SF1">
    <property type="entry name" value="SLL1969 PROTEIN"/>
    <property type="match status" value="1"/>
</dbReference>
<geneLocation type="plasmid" evidence="2 3">
    <name>pVP-16-VB00198-1</name>
</geneLocation>
<dbReference type="SUPFAM" id="SSF53474">
    <property type="entry name" value="alpha/beta-Hydrolases"/>
    <property type="match status" value="1"/>
</dbReference>
<dbReference type="InterPro" id="IPR012908">
    <property type="entry name" value="PGAP1-ab_dom-like"/>
</dbReference>
<dbReference type="InterPro" id="IPR029058">
    <property type="entry name" value="AB_hydrolase_fold"/>
</dbReference>
<dbReference type="EMBL" id="CP097357">
    <property type="protein sequence ID" value="UYV30410.1"/>
    <property type="molecule type" value="Genomic_DNA"/>
</dbReference>
<evidence type="ECO:0000313" key="2">
    <source>
        <dbReference type="EMBL" id="UYV30410.1"/>
    </source>
</evidence>
<dbReference type="Gene3D" id="3.40.50.1820">
    <property type="entry name" value="alpha/beta hydrolase"/>
    <property type="match status" value="1"/>
</dbReference>
<dbReference type="AlphaFoldDB" id="A0AA46URC7"/>
<dbReference type="PANTHER" id="PTHR37946">
    <property type="entry name" value="SLL1969 PROTEIN"/>
    <property type="match status" value="1"/>
</dbReference>
<gene>
    <name evidence="2" type="ORF">M5598_25720</name>
</gene>
<reference evidence="2" key="1">
    <citation type="submission" date="2022-05" db="EMBL/GenBank/DDBJ databases">
        <title>Megaplasmid of Vibrio parahaemolyticus.</title>
        <authorList>
            <person name="Strauch E."/>
            <person name="Borowiak M."/>
        </authorList>
    </citation>
    <scope>NUCLEOTIDE SEQUENCE</scope>
    <source>
        <strain evidence="2">16-VB00198</strain>
        <plasmid evidence="2">pVP-16-VB00198-1</plasmid>
    </source>
</reference>
<feature type="domain" description="GPI inositol-deacylase PGAP1-like alpha/beta" evidence="1">
    <location>
        <begin position="59"/>
        <end position="101"/>
    </location>
</feature>
<dbReference type="GO" id="GO:0016788">
    <property type="term" value="F:hydrolase activity, acting on ester bonds"/>
    <property type="evidence" value="ECO:0007669"/>
    <property type="project" value="InterPro"/>
</dbReference>
<keyword evidence="2" id="KW-0614">Plasmid</keyword>
<proteinExistence type="predicted"/>
<sequence>MKAVILHGLYMHGIVMIPLAKRLHGYGFDTEVLSYNSVSISENSLFESIDKALDPYGQNILIGHSLGGILIKRYLASRKPSKDSISHVVTLGSPINGSSIARKLSDVGASLVLGNAIEHGLIEDDTQWNFPQKLFSIAGRLPIGIRPILIRDGEESDGTVTVNETKIDGMFKHQVIDSSHTSIIYSKLTADLINQFVIK</sequence>
<accession>A0AA46URC7</accession>
<evidence type="ECO:0000313" key="3">
    <source>
        <dbReference type="Proteomes" id="UP001163036"/>
    </source>
</evidence>
<dbReference type="Proteomes" id="UP001163036">
    <property type="component" value="Plasmid pVP-16-VB00198-1"/>
</dbReference>
<name>A0AA46URC7_VIBPH</name>
<dbReference type="Pfam" id="PF07819">
    <property type="entry name" value="PGAP1"/>
    <property type="match status" value="1"/>
</dbReference>
<organism evidence="2 3">
    <name type="scientific">Vibrio parahaemolyticus</name>
    <dbReference type="NCBI Taxonomy" id="670"/>
    <lineage>
        <taxon>Bacteria</taxon>
        <taxon>Pseudomonadati</taxon>
        <taxon>Pseudomonadota</taxon>
        <taxon>Gammaproteobacteria</taxon>
        <taxon>Vibrionales</taxon>
        <taxon>Vibrionaceae</taxon>
        <taxon>Vibrio</taxon>
    </lineage>
</organism>
<protein>
    <submittedName>
        <fullName evidence="2">Triacylglycerol lipase</fullName>
    </submittedName>
</protein>